<keyword evidence="11" id="KW-0496">Mitochondrion</keyword>
<evidence type="ECO:0000256" key="9">
    <source>
        <dbReference type="ARBA" id="ARBA00022679"/>
    </source>
</evidence>
<evidence type="ECO:0000256" key="3">
    <source>
        <dbReference type="ARBA" id="ARBA00004496"/>
    </source>
</evidence>
<dbReference type="InterPro" id="IPR050156">
    <property type="entry name" value="TC-AMP_synthase_SUA5"/>
</dbReference>
<dbReference type="PANTHER" id="PTHR17490">
    <property type="entry name" value="SUA5"/>
    <property type="match status" value="1"/>
</dbReference>
<feature type="domain" description="YrdC-like" evidence="16">
    <location>
        <begin position="37"/>
        <end position="225"/>
    </location>
</feature>
<comment type="catalytic activity">
    <reaction evidence="13">
        <text>L-threonine + hydrogencarbonate + ATP = L-threonylcarbamoyladenylate + diphosphate + H2O</text>
        <dbReference type="Rhea" id="RHEA:36407"/>
        <dbReference type="ChEBI" id="CHEBI:15377"/>
        <dbReference type="ChEBI" id="CHEBI:17544"/>
        <dbReference type="ChEBI" id="CHEBI:30616"/>
        <dbReference type="ChEBI" id="CHEBI:33019"/>
        <dbReference type="ChEBI" id="CHEBI:57926"/>
        <dbReference type="ChEBI" id="CHEBI:73682"/>
        <dbReference type="EC" id="2.7.7.87"/>
    </reaction>
</comment>
<sequence length="243" mass="26703">MKICSLLFSSGFKISRVLKPVNKMAKIIQLDTIEDLKPQITITAKKLLSGGVIAVPTDTIYGIACLAQNKDAVDSIYKIKKRNPLKPIAISIADVKDISKWCNVTVPISLLHDLLPGPVTLVFQRSQQLNEYLNPDTDYVGIRIPDHSFIRGLARTVDGPIALTSANISDQQSPLSIKEFENLWPELDIVCDGGTLGSTVESRQGSTVVDLSVKNCFKVLRDGSAYENTTSILKSKYQLKEIS</sequence>
<evidence type="ECO:0000259" key="16">
    <source>
        <dbReference type="PROSITE" id="PS51163"/>
    </source>
</evidence>
<keyword evidence="17" id="KW-1185">Reference proteome</keyword>
<dbReference type="GO" id="GO:0000049">
    <property type="term" value="F:tRNA binding"/>
    <property type="evidence" value="ECO:0007669"/>
    <property type="project" value="TreeGrafter"/>
</dbReference>
<evidence type="ECO:0000256" key="12">
    <source>
        <dbReference type="ARBA" id="ARBA00023136"/>
    </source>
</evidence>
<dbReference type="GO" id="GO:0006450">
    <property type="term" value="P:regulation of translational fidelity"/>
    <property type="evidence" value="ECO:0007669"/>
    <property type="project" value="TreeGrafter"/>
</dbReference>
<dbReference type="EC" id="2.7.7.87" evidence="5"/>
<dbReference type="GO" id="GO:0005739">
    <property type="term" value="C:mitochondrion"/>
    <property type="evidence" value="ECO:0007669"/>
    <property type="project" value="UniProtKB-SubCell"/>
</dbReference>
<dbReference type="FunFam" id="3.90.870.10:FF:000007">
    <property type="entry name" value="YrdC N6-threonylcarbamoyltransferase domain containing"/>
    <property type="match status" value="1"/>
</dbReference>
<comment type="function">
    <text evidence="14">Cytoplasmic and mitochondrial threonylcarbamoyl-AMP synthase required for the formation of a threonylcarbamoyl group on adenosine at position 37 (t(6)A37) in tRNAs that read codons beginning with adenine. Catalyzes the conversion of L-threonine, HCO(3)(-)/CO(2) and ATP to give threonylcarbamoyl-AMP (TC-AMP) as the acyladenylate intermediate, with the release of diphosphate. Participates in t(6)A37 formation in cytoplasmic and mitochondrial tRNAs. May regulate the activity of some transporters.</text>
</comment>
<organism evidence="17 18">
    <name type="scientific">Octopus sinensis</name>
    <name type="common">East Asian common octopus</name>
    <dbReference type="NCBI Taxonomy" id="2607531"/>
    <lineage>
        <taxon>Eukaryota</taxon>
        <taxon>Metazoa</taxon>
        <taxon>Spiralia</taxon>
        <taxon>Lophotrochozoa</taxon>
        <taxon>Mollusca</taxon>
        <taxon>Cephalopoda</taxon>
        <taxon>Coleoidea</taxon>
        <taxon>Octopodiformes</taxon>
        <taxon>Octopoda</taxon>
        <taxon>Incirrata</taxon>
        <taxon>Octopodidae</taxon>
        <taxon>Octopus</taxon>
    </lineage>
</organism>
<name>A0A6P7TG32_9MOLL</name>
<dbReference type="Gene3D" id="3.90.870.10">
    <property type="entry name" value="DHBP synthase"/>
    <property type="match status" value="1"/>
</dbReference>
<keyword evidence="9" id="KW-0808">Transferase</keyword>
<dbReference type="InterPro" id="IPR006070">
    <property type="entry name" value="Sua5-like_dom"/>
</dbReference>
<evidence type="ECO:0000256" key="13">
    <source>
        <dbReference type="ARBA" id="ARBA00048366"/>
    </source>
</evidence>
<keyword evidence="10" id="KW-0809">Transit peptide</keyword>
<dbReference type="GO" id="GO:0005886">
    <property type="term" value="C:plasma membrane"/>
    <property type="evidence" value="ECO:0007669"/>
    <property type="project" value="UniProtKB-SubCell"/>
</dbReference>
<reference evidence="18" key="1">
    <citation type="submission" date="2025-08" db="UniProtKB">
        <authorList>
            <consortium name="RefSeq"/>
        </authorList>
    </citation>
    <scope>IDENTIFICATION</scope>
</reference>
<keyword evidence="7" id="KW-1003">Cell membrane</keyword>
<accession>A0A6P7TG32</accession>
<dbReference type="GO" id="GO:0003725">
    <property type="term" value="F:double-stranded RNA binding"/>
    <property type="evidence" value="ECO:0007669"/>
    <property type="project" value="InterPro"/>
</dbReference>
<evidence type="ECO:0000256" key="15">
    <source>
        <dbReference type="ARBA" id="ARBA00063146"/>
    </source>
</evidence>
<evidence type="ECO:0000313" key="18">
    <source>
        <dbReference type="RefSeq" id="XP_029649200.1"/>
    </source>
</evidence>
<evidence type="ECO:0000256" key="8">
    <source>
        <dbReference type="ARBA" id="ARBA00022490"/>
    </source>
</evidence>
<dbReference type="KEGG" id="osn:115222939"/>
<dbReference type="InterPro" id="IPR017945">
    <property type="entry name" value="DHBP_synth_RibB-like_a/b_dom"/>
</dbReference>
<proteinExistence type="inferred from homology"/>
<evidence type="ECO:0000256" key="4">
    <source>
        <dbReference type="ARBA" id="ARBA00007663"/>
    </source>
</evidence>
<comment type="subcellular location">
    <subcellularLocation>
        <location evidence="2">Cell membrane</location>
        <topology evidence="2">Peripheral membrane protein</topology>
    </subcellularLocation>
    <subcellularLocation>
        <location evidence="3">Cytoplasm</location>
    </subcellularLocation>
    <subcellularLocation>
        <location evidence="1">Mitochondrion</location>
    </subcellularLocation>
</comment>
<evidence type="ECO:0000256" key="5">
    <source>
        <dbReference type="ARBA" id="ARBA00012584"/>
    </source>
</evidence>
<dbReference type="Proteomes" id="UP000515154">
    <property type="component" value="Linkage group LG21"/>
</dbReference>
<protein>
    <recommendedName>
        <fullName evidence="6">Threonylcarbamoyl-AMP synthase</fullName>
        <ecNumber evidence="5">2.7.7.87</ecNumber>
    </recommendedName>
</protein>
<comment type="similarity">
    <text evidence="4">Belongs to the SUA5 family.</text>
</comment>
<keyword evidence="8" id="KW-0963">Cytoplasm</keyword>
<evidence type="ECO:0000256" key="1">
    <source>
        <dbReference type="ARBA" id="ARBA00004173"/>
    </source>
</evidence>
<keyword evidence="12" id="KW-0472">Membrane</keyword>
<evidence type="ECO:0000313" key="17">
    <source>
        <dbReference type="Proteomes" id="UP000515154"/>
    </source>
</evidence>
<dbReference type="AlphaFoldDB" id="A0A6P7TG32"/>
<evidence type="ECO:0000256" key="10">
    <source>
        <dbReference type="ARBA" id="ARBA00022946"/>
    </source>
</evidence>
<dbReference type="PROSITE" id="PS51163">
    <property type="entry name" value="YRDC"/>
    <property type="match status" value="1"/>
</dbReference>
<comment type="subunit">
    <text evidence="15">Interacts with RSC1A1.</text>
</comment>
<dbReference type="PANTHER" id="PTHR17490:SF10">
    <property type="entry name" value="THREONYLCARBAMOYL-AMP SYNTHASE"/>
    <property type="match status" value="1"/>
</dbReference>
<dbReference type="NCBIfam" id="TIGR00057">
    <property type="entry name" value="L-threonylcarbamoyladenylate synthase"/>
    <property type="match status" value="1"/>
</dbReference>
<evidence type="ECO:0000256" key="6">
    <source>
        <dbReference type="ARBA" id="ARBA00015492"/>
    </source>
</evidence>
<dbReference type="SUPFAM" id="SSF55821">
    <property type="entry name" value="YrdC/RibB"/>
    <property type="match status" value="1"/>
</dbReference>
<evidence type="ECO:0000256" key="2">
    <source>
        <dbReference type="ARBA" id="ARBA00004202"/>
    </source>
</evidence>
<dbReference type="GO" id="GO:0061710">
    <property type="term" value="F:L-threonylcarbamoyladenylate synthase"/>
    <property type="evidence" value="ECO:0007669"/>
    <property type="project" value="UniProtKB-EC"/>
</dbReference>
<evidence type="ECO:0000256" key="14">
    <source>
        <dbReference type="ARBA" id="ARBA00058524"/>
    </source>
</evidence>
<gene>
    <name evidence="18" type="primary">LOC115222939</name>
</gene>
<dbReference type="RefSeq" id="XP_029649200.1">
    <property type="nucleotide sequence ID" value="XM_029793340.2"/>
</dbReference>
<evidence type="ECO:0000256" key="7">
    <source>
        <dbReference type="ARBA" id="ARBA00022475"/>
    </source>
</evidence>
<dbReference type="Pfam" id="PF01300">
    <property type="entry name" value="Sua5_yciO_yrdC"/>
    <property type="match status" value="1"/>
</dbReference>
<evidence type="ECO:0000256" key="11">
    <source>
        <dbReference type="ARBA" id="ARBA00023128"/>
    </source>
</evidence>